<proteinExistence type="inferred from homology"/>
<comment type="similarity">
    <text evidence="1">Belongs to the ADP-ribosylglycohydrolase family.</text>
</comment>
<evidence type="ECO:0000313" key="3">
    <source>
        <dbReference type="EMBL" id="CAB4909479.1"/>
    </source>
</evidence>
<dbReference type="EMBL" id="CAFBMQ010000098">
    <property type="protein sequence ID" value="CAB4909479.1"/>
    <property type="molecule type" value="Genomic_DNA"/>
</dbReference>
<dbReference type="InterPro" id="IPR005502">
    <property type="entry name" value="Ribosyl_crysJ1"/>
</dbReference>
<protein>
    <submittedName>
        <fullName evidence="3">Unannotated protein</fullName>
    </submittedName>
</protein>
<dbReference type="SUPFAM" id="SSF101478">
    <property type="entry name" value="ADP-ribosylglycohydrolase"/>
    <property type="match status" value="1"/>
</dbReference>
<dbReference type="PANTHER" id="PTHR16222">
    <property type="entry name" value="ADP-RIBOSYLGLYCOHYDROLASE"/>
    <property type="match status" value="1"/>
</dbReference>
<gene>
    <name evidence="3" type="ORF">UFOPK3609_00764</name>
</gene>
<dbReference type="Gene3D" id="1.10.4080.10">
    <property type="entry name" value="ADP-ribosylation/Crystallin J1"/>
    <property type="match status" value="1"/>
</dbReference>
<dbReference type="InterPro" id="IPR050792">
    <property type="entry name" value="ADP-ribosylglycohydrolase"/>
</dbReference>
<dbReference type="InterPro" id="IPR036705">
    <property type="entry name" value="Ribosyl_crysJ1_sf"/>
</dbReference>
<accession>A0A6J7H178</accession>
<dbReference type="GO" id="GO:0016787">
    <property type="term" value="F:hydrolase activity"/>
    <property type="evidence" value="ECO:0007669"/>
    <property type="project" value="UniProtKB-KW"/>
</dbReference>
<dbReference type="PANTHER" id="PTHR16222:SF24">
    <property type="entry name" value="ADP-RIBOSYLHYDROLASE ARH3"/>
    <property type="match status" value="1"/>
</dbReference>
<organism evidence="3">
    <name type="scientific">freshwater metagenome</name>
    <dbReference type="NCBI Taxonomy" id="449393"/>
    <lineage>
        <taxon>unclassified sequences</taxon>
        <taxon>metagenomes</taxon>
        <taxon>ecological metagenomes</taxon>
    </lineage>
</organism>
<sequence length="87" mass="9084">MWPTLGQAVWALRGATSYPQVLRRVIDLGGDTDTVAAVAGGLAGAVFSTDGIPDRWRAVLHGRVPGFGDHRWTAPDLTTLASTLAAG</sequence>
<dbReference type="AlphaFoldDB" id="A0A6J7H178"/>
<evidence type="ECO:0000256" key="1">
    <source>
        <dbReference type="ARBA" id="ARBA00010702"/>
    </source>
</evidence>
<keyword evidence="2" id="KW-0378">Hydrolase</keyword>
<dbReference type="Pfam" id="PF03747">
    <property type="entry name" value="ADP_ribosyl_GH"/>
    <property type="match status" value="1"/>
</dbReference>
<name>A0A6J7H178_9ZZZZ</name>
<evidence type="ECO:0000256" key="2">
    <source>
        <dbReference type="ARBA" id="ARBA00022801"/>
    </source>
</evidence>
<reference evidence="3" key="1">
    <citation type="submission" date="2020-05" db="EMBL/GenBank/DDBJ databases">
        <authorList>
            <person name="Chiriac C."/>
            <person name="Salcher M."/>
            <person name="Ghai R."/>
            <person name="Kavagutti S V."/>
        </authorList>
    </citation>
    <scope>NUCLEOTIDE SEQUENCE</scope>
</reference>